<evidence type="ECO:0000313" key="15">
    <source>
        <dbReference type="EMBL" id="QVL30632.1"/>
    </source>
</evidence>
<evidence type="ECO:0000256" key="1">
    <source>
        <dbReference type="ARBA" id="ARBA00004651"/>
    </source>
</evidence>
<dbReference type="GO" id="GO:0016682">
    <property type="term" value="F:oxidoreductase activity, acting on diphenols and related substances as donors, oxygen as acceptor"/>
    <property type="evidence" value="ECO:0007669"/>
    <property type="project" value="TreeGrafter"/>
</dbReference>
<dbReference type="Gene3D" id="1.10.760.10">
    <property type="entry name" value="Cytochrome c-like domain"/>
    <property type="match status" value="1"/>
</dbReference>
<evidence type="ECO:0000256" key="10">
    <source>
        <dbReference type="ARBA" id="ARBA00023004"/>
    </source>
</evidence>
<dbReference type="InterPro" id="IPR036909">
    <property type="entry name" value="Cyt_c-like_dom_sf"/>
</dbReference>
<evidence type="ECO:0000256" key="8">
    <source>
        <dbReference type="ARBA" id="ARBA00022982"/>
    </source>
</evidence>
<keyword evidence="10 12" id="KW-0408">Iron</keyword>
<evidence type="ECO:0000256" key="9">
    <source>
        <dbReference type="ARBA" id="ARBA00022989"/>
    </source>
</evidence>
<keyword evidence="3" id="KW-0813">Transport</keyword>
<organism evidence="15 16">
    <name type="scientific">Telmatocola sphagniphila</name>
    <dbReference type="NCBI Taxonomy" id="1123043"/>
    <lineage>
        <taxon>Bacteria</taxon>
        <taxon>Pseudomonadati</taxon>
        <taxon>Planctomycetota</taxon>
        <taxon>Planctomycetia</taxon>
        <taxon>Gemmatales</taxon>
        <taxon>Gemmataceae</taxon>
    </lineage>
</organism>
<feature type="transmembrane region" description="Helical" evidence="13">
    <location>
        <begin position="301"/>
        <end position="319"/>
    </location>
</feature>
<dbReference type="GO" id="GO:0020037">
    <property type="term" value="F:heme binding"/>
    <property type="evidence" value="ECO:0007669"/>
    <property type="project" value="InterPro"/>
</dbReference>
<feature type="transmembrane region" description="Helical" evidence="13">
    <location>
        <begin position="135"/>
        <end position="157"/>
    </location>
</feature>
<keyword evidence="15" id="KW-0560">Oxidoreductase</keyword>
<evidence type="ECO:0000259" key="14">
    <source>
        <dbReference type="PROSITE" id="PS51007"/>
    </source>
</evidence>
<dbReference type="PROSITE" id="PS51007">
    <property type="entry name" value="CYTC"/>
    <property type="match status" value="1"/>
</dbReference>
<dbReference type="InterPro" id="IPR002585">
    <property type="entry name" value="Cyt-d_ubiquinol_oxidase_su_1"/>
</dbReference>
<keyword evidence="9 13" id="KW-1133">Transmembrane helix</keyword>
<comment type="similarity">
    <text evidence="2">Belongs to the cytochrome ubiquinol oxidase subunit 1 family.</text>
</comment>
<name>A0A8E6B3G1_9BACT</name>
<gene>
    <name evidence="15" type="ORF">KIH39_17455</name>
</gene>
<accession>A0A8E6B3G1</accession>
<dbReference type="PANTHER" id="PTHR30365">
    <property type="entry name" value="CYTOCHROME D UBIQUINOL OXIDASE"/>
    <property type="match status" value="1"/>
</dbReference>
<dbReference type="PANTHER" id="PTHR30365:SF14">
    <property type="entry name" value="CYTOCHROME BD MENAQUINOL OXIDASE SUBUNIT I-RELATED"/>
    <property type="match status" value="1"/>
</dbReference>
<dbReference type="Proteomes" id="UP000676194">
    <property type="component" value="Chromosome"/>
</dbReference>
<evidence type="ECO:0000256" key="11">
    <source>
        <dbReference type="ARBA" id="ARBA00023136"/>
    </source>
</evidence>
<keyword evidence="16" id="KW-1185">Reference proteome</keyword>
<feature type="transmembrane region" description="Helical" evidence="13">
    <location>
        <begin position="61"/>
        <end position="83"/>
    </location>
</feature>
<evidence type="ECO:0000256" key="6">
    <source>
        <dbReference type="ARBA" id="ARBA00022692"/>
    </source>
</evidence>
<feature type="transmembrane region" description="Helical" evidence="13">
    <location>
        <begin position="15"/>
        <end position="40"/>
    </location>
</feature>
<dbReference type="InterPro" id="IPR009056">
    <property type="entry name" value="Cyt_c-like_dom"/>
</dbReference>
<keyword evidence="11 13" id="KW-0472">Membrane</keyword>
<keyword evidence="4" id="KW-1003">Cell membrane</keyword>
<keyword evidence="7 12" id="KW-0479">Metal-binding</keyword>
<dbReference type="GO" id="GO:0005886">
    <property type="term" value="C:plasma membrane"/>
    <property type="evidence" value="ECO:0007669"/>
    <property type="project" value="UniProtKB-SubCell"/>
</dbReference>
<keyword evidence="8" id="KW-0249">Electron transport</keyword>
<comment type="subcellular location">
    <subcellularLocation>
        <location evidence="1">Cell membrane</location>
        <topology evidence="1">Multi-pass membrane protein</topology>
    </subcellularLocation>
</comment>
<dbReference type="SUPFAM" id="SSF46626">
    <property type="entry name" value="Cytochrome c"/>
    <property type="match status" value="1"/>
</dbReference>
<keyword evidence="5 12" id="KW-0349">Heme</keyword>
<evidence type="ECO:0000256" key="7">
    <source>
        <dbReference type="ARBA" id="ARBA00022723"/>
    </source>
</evidence>
<dbReference type="GO" id="GO:0009055">
    <property type="term" value="F:electron transfer activity"/>
    <property type="evidence" value="ECO:0007669"/>
    <property type="project" value="InterPro"/>
</dbReference>
<feature type="transmembrane region" description="Helical" evidence="13">
    <location>
        <begin position="276"/>
        <end position="294"/>
    </location>
</feature>
<keyword evidence="6 13" id="KW-0812">Transmembrane</keyword>
<dbReference type="RefSeq" id="WP_213494503.1">
    <property type="nucleotide sequence ID" value="NZ_CP074694.1"/>
</dbReference>
<evidence type="ECO:0000256" key="3">
    <source>
        <dbReference type="ARBA" id="ARBA00022448"/>
    </source>
</evidence>
<evidence type="ECO:0000313" key="16">
    <source>
        <dbReference type="Proteomes" id="UP000676194"/>
    </source>
</evidence>
<sequence length="463" mass="51654">MNYPFWDVPFIGSTWVIGAIAIFHVMVSHFAVGGGLYLAMAEYKARKEGRTDWLKHLKKHSYFFLVLTGVYGAVTGVAIWFAIGLAQPEGTSTLIHNFVFGWAIEWVFFIVELTAAAVYYYTWNRIPDRTHQNVGWLYAITSLLTLVIINGILTFMLTPGESWMEVNGTGKEASRFWQAFFNPTYFPSLFMRIAVCCSMAGIFGMLTASRIDSDEKPELKTSLVRWSAGWLFPSFLLMPIFFLWYLSSVPADSKGLLELGITTIGQGTFTQVTRSALVSVMTSATVLAIVYFIAYQRPTDFSFGHAMAIMFIAAAATGSTEYAREMLRKPYVISGHMYSNGVRKSDVEKFNAEGFLKNSPWLKPEERADWQNGTATGERQKDIGHLMFLGQCSSCHTVNGYRPMASLIAGRDATAIQALLETLHKNAAESTYRKYMPPLVGTATERKALAQYLASIGNPSPTH</sequence>
<dbReference type="EC" id="1.10.3.-" evidence="15"/>
<dbReference type="AlphaFoldDB" id="A0A8E6B3G1"/>
<evidence type="ECO:0000256" key="5">
    <source>
        <dbReference type="ARBA" id="ARBA00022617"/>
    </source>
</evidence>
<dbReference type="GO" id="GO:0070069">
    <property type="term" value="C:cytochrome complex"/>
    <property type="evidence" value="ECO:0007669"/>
    <property type="project" value="InterPro"/>
</dbReference>
<dbReference type="GO" id="GO:0019646">
    <property type="term" value="P:aerobic electron transport chain"/>
    <property type="evidence" value="ECO:0007669"/>
    <property type="project" value="InterPro"/>
</dbReference>
<evidence type="ECO:0000256" key="12">
    <source>
        <dbReference type="PROSITE-ProRule" id="PRU00433"/>
    </source>
</evidence>
<evidence type="ECO:0000256" key="13">
    <source>
        <dbReference type="SAM" id="Phobius"/>
    </source>
</evidence>
<proteinExistence type="inferred from homology"/>
<dbReference type="KEGG" id="tsph:KIH39_17455"/>
<evidence type="ECO:0000256" key="4">
    <source>
        <dbReference type="ARBA" id="ARBA00022475"/>
    </source>
</evidence>
<feature type="transmembrane region" description="Helical" evidence="13">
    <location>
        <begin position="103"/>
        <end position="123"/>
    </location>
</feature>
<evidence type="ECO:0000256" key="2">
    <source>
        <dbReference type="ARBA" id="ARBA00009819"/>
    </source>
</evidence>
<feature type="transmembrane region" description="Helical" evidence="13">
    <location>
        <begin position="189"/>
        <end position="211"/>
    </location>
</feature>
<protein>
    <submittedName>
        <fullName evidence="15">Cytochrome ubiquinol oxidase subunit I</fullName>
        <ecNumber evidence="15">1.10.3.-</ecNumber>
    </submittedName>
</protein>
<dbReference type="Pfam" id="PF01654">
    <property type="entry name" value="Cyt_bd_oxida_I"/>
    <property type="match status" value="1"/>
</dbReference>
<feature type="domain" description="Cytochrome c" evidence="14">
    <location>
        <begin position="379"/>
        <end position="457"/>
    </location>
</feature>
<reference evidence="15" key="1">
    <citation type="submission" date="2021-05" db="EMBL/GenBank/DDBJ databases">
        <title>Complete genome sequence of the cellulolytic planctomycete Telmatocola sphagniphila SP2T and characterization of the first cellulase from planctomycetes.</title>
        <authorList>
            <person name="Rakitin A.L."/>
            <person name="Beletsky A.V."/>
            <person name="Naumoff D.G."/>
            <person name="Kulichevskaya I.S."/>
            <person name="Mardanov A.V."/>
            <person name="Ravin N.V."/>
            <person name="Dedysh S.N."/>
        </authorList>
    </citation>
    <scope>NUCLEOTIDE SEQUENCE</scope>
    <source>
        <strain evidence="15">SP2T</strain>
    </source>
</reference>
<dbReference type="GO" id="GO:0046872">
    <property type="term" value="F:metal ion binding"/>
    <property type="evidence" value="ECO:0007669"/>
    <property type="project" value="UniProtKB-KW"/>
</dbReference>
<dbReference type="EMBL" id="CP074694">
    <property type="protein sequence ID" value="QVL30632.1"/>
    <property type="molecule type" value="Genomic_DNA"/>
</dbReference>
<feature type="transmembrane region" description="Helical" evidence="13">
    <location>
        <begin position="223"/>
        <end position="246"/>
    </location>
</feature>